<comment type="caution">
    <text evidence="2">The sequence shown here is derived from an EMBL/GenBank/DDBJ whole genome shotgun (WGS) entry which is preliminary data.</text>
</comment>
<evidence type="ECO:0000313" key="3">
    <source>
        <dbReference type="Proteomes" id="UP000326924"/>
    </source>
</evidence>
<feature type="region of interest" description="Disordered" evidence="1">
    <location>
        <begin position="629"/>
        <end position="657"/>
    </location>
</feature>
<dbReference type="AlphaFoldDB" id="A0A5J5EKZ2"/>
<feature type="compositionally biased region" description="Basic and acidic residues" evidence="1">
    <location>
        <begin position="379"/>
        <end position="407"/>
    </location>
</feature>
<keyword evidence="3" id="KW-1185">Reference proteome</keyword>
<protein>
    <submittedName>
        <fullName evidence="2">Uncharacterized protein</fullName>
    </submittedName>
</protein>
<feature type="compositionally biased region" description="Basic and acidic residues" evidence="1">
    <location>
        <begin position="591"/>
        <end position="616"/>
    </location>
</feature>
<evidence type="ECO:0000313" key="2">
    <source>
        <dbReference type="EMBL" id="KAA8895851.1"/>
    </source>
</evidence>
<feature type="region of interest" description="Disordered" evidence="1">
    <location>
        <begin position="359"/>
        <end position="434"/>
    </location>
</feature>
<dbReference type="Proteomes" id="UP000326924">
    <property type="component" value="Unassembled WGS sequence"/>
</dbReference>
<feature type="region of interest" description="Disordered" evidence="1">
    <location>
        <begin position="561"/>
        <end position="616"/>
    </location>
</feature>
<accession>A0A5J5EKZ2</accession>
<name>A0A5J5EKZ2_9PEZI</name>
<proteinExistence type="predicted"/>
<organism evidence="2 3">
    <name type="scientific">Sphaerosporella brunnea</name>
    <dbReference type="NCBI Taxonomy" id="1250544"/>
    <lineage>
        <taxon>Eukaryota</taxon>
        <taxon>Fungi</taxon>
        <taxon>Dikarya</taxon>
        <taxon>Ascomycota</taxon>
        <taxon>Pezizomycotina</taxon>
        <taxon>Pezizomycetes</taxon>
        <taxon>Pezizales</taxon>
        <taxon>Pyronemataceae</taxon>
        <taxon>Sphaerosporella</taxon>
    </lineage>
</organism>
<gene>
    <name evidence="2" type="ORF">FN846DRAFT_312845</name>
</gene>
<evidence type="ECO:0000256" key="1">
    <source>
        <dbReference type="SAM" id="MobiDB-lite"/>
    </source>
</evidence>
<sequence length="751" mass="83184">MILGYGTFLEAPVHTHTKSWAASRRLGISATTLKPSVEQSLIDLYRVEPEVFKPPAPPNTPPTIPSTPTTLTASTAAATDTASDRGTVIVRKSPDVVRIRRPPYGDNFPRPSVVARAPSLAEAEIGGVRRETQHSVCEAMSRRRADVAAKREKVDGGERVVARTPEALEAGKTIEGEVARPRVVSGASHATIRPRENVETGRRVISQSYDPPEEVYPPGRAGNNKVDGGERVVARTHPEDLQAVKFADDELARSRVVSGASHATVNPRENVETGRRVISQSYDPPEELYLTRRAEEHKEEGELRHRITPQLLSKTPEEVLLSRLKGKSKAEIDERCRVVPQVRAPPGVDWVKRQAEREARRRALDQSRGSPEGLVTPRPSDDVETRRRLDSQDCTVKPEELDARLGDSYRPFAPTQELGNSHTADRTRPVPERVVSQPTWRRVVTLNMTAQEELASLLGDKYKPQSDRRVVSQPRAMPDGLVAKTPADICRNVVPRTVIPPGRATPVKHESPIVTKSKKIVAAWLRSLPNHCSPPDEMPSPPASILPENWFRPGAAYKPCTQEKSNEQLQPQPDADTPGCSHHPGVQTPEADAKDAFTCDPYKDRAQDSPSLRERNRFIRIEEAYLEKLDTQGPDPVSHHSKSPAARKTVDAPNPDKVLMGSTGEVQTETIEDSLQDHESDIGIPVDDYFSMEGTVGAEIRRVELMNHLDAIPVEDTTADDLDIWGNPRPVRGEVHEQRMLSFGNSVVWER</sequence>
<reference evidence="2 3" key="1">
    <citation type="submission" date="2019-09" db="EMBL/GenBank/DDBJ databases">
        <title>Draft genome of the ectomycorrhizal ascomycete Sphaerosporella brunnea.</title>
        <authorList>
            <consortium name="DOE Joint Genome Institute"/>
            <person name="Benucci G.M."/>
            <person name="Marozzi G."/>
            <person name="Antonielli L."/>
            <person name="Sanchez S."/>
            <person name="Marco P."/>
            <person name="Wang X."/>
            <person name="Falini L.B."/>
            <person name="Barry K."/>
            <person name="Haridas S."/>
            <person name="Lipzen A."/>
            <person name="Labutti K."/>
            <person name="Grigoriev I.V."/>
            <person name="Murat C."/>
            <person name="Martin F."/>
            <person name="Albertini E."/>
            <person name="Donnini D."/>
            <person name="Bonito G."/>
        </authorList>
    </citation>
    <scope>NUCLEOTIDE SEQUENCE [LARGE SCALE GENOMIC DNA]</scope>
    <source>
        <strain evidence="2 3">Sb_GMNB300</strain>
    </source>
</reference>
<dbReference type="InParanoid" id="A0A5J5EKZ2"/>
<dbReference type="EMBL" id="VXIS01000240">
    <property type="protein sequence ID" value="KAA8895851.1"/>
    <property type="molecule type" value="Genomic_DNA"/>
</dbReference>